<feature type="signal peptide" evidence="9">
    <location>
        <begin position="1"/>
        <end position="19"/>
    </location>
</feature>
<feature type="region of interest" description="Disordered" evidence="7">
    <location>
        <begin position="766"/>
        <end position="817"/>
    </location>
</feature>
<keyword evidence="5 8" id="KW-1133">Transmembrane helix</keyword>
<comment type="subcellular location">
    <subcellularLocation>
        <location evidence="1">Membrane</location>
        <topology evidence="1">Multi-pass membrane protein</topology>
    </subcellularLocation>
</comment>
<name>A0A7S4Q4I3_9DINO</name>
<feature type="transmembrane region" description="Helical" evidence="8">
    <location>
        <begin position="212"/>
        <end position="232"/>
    </location>
</feature>
<dbReference type="InterPro" id="IPR032880">
    <property type="entry name" value="CSC1/OSCA1-like_N"/>
</dbReference>
<dbReference type="InterPro" id="IPR003864">
    <property type="entry name" value="CSC1/OSCA1-like_7TM"/>
</dbReference>
<evidence type="ECO:0008006" key="13">
    <source>
        <dbReference type="Google" id="ProtNLM"/>
    </source>
</evidence>
<feature type="transmembrane region" description="Helical" evidence="8">
    <location>
        <begin position="427"/>
        <end position="451"/>
    </location>
</feature>
<keyword evidence="4 8" id="KW-0812">Transmembrane</keyword>
<feature type="transmembrane region" description="Helical" evidence="8">
    <location>
        <begin position="700"/>
        <end position="719"/>
    </location>
</feature>
<gene>
    <name evidence="12" type="ORF">AMON00008_LOCUS10064</name>
</gene>
<feature type="transmembrane region" description="Helical" evidence="8">
    <location>
        <begin position="169"/>
        <end position="187"/>
    </location>
</feature>
<keyword evidence="3" id="KW-0813">Transport</keyword>
<dbReference type="Pfam" id="PF13967">
    <property type="entry name" value="RSN1_TM"/>
    <property type="match status" value="1"/>
</dbReference>
<evidence type="ECO:0000256" key="7">
    <source>
        <dbReference type="SAM" id="MobiDB-lite"/>
    </source>
</evidence>
<feature type="transmembrane region" description="Helical" evidence="8">
    <location>
        <begin position="97"/>
        <end position="121"/>
    </location>
</feature>
<dbReference type="InterPro" id="IPR045122">
    <property type="entry name" value="Csc1-like"/>
</dbReference>
<dbReference type="GO" id="GO:0005227">
    <property type="term" value="F:calcium-activated cation channel activity"/>
    <property type="evidence" value="ECO:0007669"/>
    <property type="project" value="InterPro"/>
</dbReference>
<feature type="domain" description="CSC1/OSCA1-like N-terminal transmembrane" evidence="11">
    <location>
        <begin position="96"/>
        <end position="230"/>
    </location>
</feature>
<feature type="compositionally biased region" description="Acidic residues" evidence="7">
    <location>
        <begin position="788"/>
        <end position="799"/>
    </location>
</feature>
<evidence type="ECO:0000256" key="8">
    <source>
        <dbReference type="SAM" id="Phobius"/>
    </source>
</evidence>
<feature type="transmembrane region" description="Helical" evidence="8">
    <location>
        <begin position="471"/>
        <end position="498"/>
    </location>
</feature>
<evidence type="ECO:0000313" key="12">
    <source>
        <dbReference type="EMBL" id="CAE4570445.1"/>
    </source>
</evidence>
<evidence type="ECO:0000256" key="5">
    <source>
        <dbReference type="ARBA" id="ARBA00022989"/>
    </source>
</evidence>
<feature type="transmembrane region" description="Helical" evidence="8">
    <location>
        <begin position="608"/>
        <end position="626"/>
    </location>
</feature>
<evidence type="ECO:0000256" key="9">
    <source>
        <dbReference type="SAM" id="SignalP"/>
    </source>
</evidence>
<dbReference type="Pfam" id="PF02714">
    <property type="entry name" value="RSN1_7TM"/>
    <property type="match status" value="1"/>
</dbReference>
<feature type="transmembrane region" description="Helical" evidence="8">
    <location>
        <begin position="632"/>
        <end position="652"/>
    </location>
</feature>
<dbReference type="PANTHER" id="PTHR13018">
    <property type="entry name" value="PROBABLE MEMBRANE PROTEIN DUF221-RELATED"/>
    <property type="match status" value="1"/>
</dbReference>
<evidence type="ECO:0000259" key="11">
    <source>
        <dbReference type="Pfam" id="PF13967"/>
    </source>
</evidence>
<evidence type="ECO:0000259" key="10">
    <source>
        <dbReference type="Pfam" id="PF02714"/>
    </source>
</evidence>
<evidence type="ECO:0000256" key="2">
    <source>
        <dbReference type="ARBA" id="ARBA00007779"/>
    </source>
</evidence>
<organism evidence="12">
    <name type="scientific">Alexandrium monilatum</name>
    <dbReference type="NCBI Taxonomy" id="311494"/>
    <lineage>
        <taxon>Eukaryota</taxon>
        <taxon>Sar</taxon>
        <taxon>Alveolata</taxon>
        <taxon>Dinophyceae</taxon>
        <taxon>Gonyaulacales</taxon>
        <taxon>Pyrocystaceae</taxon>
        <taxon>Alexandrium</taxon>
    </lineage>
</organism>
<feature type="transmembrane region" description="Helical" evidence="8">
    <location>
        <begin position="673"/>
        <end position="694"/>
    </location>
</feature>
<dbReference type="AlphaFoldDB" id="A0A7S4Q4I3"/>
<feature type="transmembrane region" description="Helical" evidence="8">
    <location>
        <begin position="519"/>
        <end position="540"/>
    </location>
</feature>
<evidence type="ECO:0000256" key="3">
    <source>
        <dbReference type="ARBA" id="ARBA00022448"/>
    </source>
</evidence>
<feature type="transmembrane region" description="Helical" evidence="8">
    <location>
        <begin position="567"/>
        <end position="588"/>
    </location>
</feature>
<dbReference type="EMBL" id="HBNR01015383">
    <property type="protein sequence ID" value="CAE4570445.1"/>
    <property type="molecule type" value="Transcribed_RNA"/>
</dbReference>
<keyword evidence="9" id="KW-0732">Signal</keyword>
<evidence type="ECO:0000256" key="6">
    <source>
        <dbReference type="ARBA" id="ARBA00023136"/>
    </source>
</evidence>
<evidence type="ECO:0000256" key="1">
    <source>
        <dbReference type="ARBA" id="ARBA00004141"/>
    </source>
</evidence>
<dbReference type="GO" id="GO:0005886">
    <property type="term" value="C:plasma membrane"/>
    <property type="evidence" value="ECO:0007669"/>
    <property type="project" value="TreeGrafter"/>
</dbReference>
<reference evidence="12" key="1">
    <citation type="submission" date="2021-01" db="EMBL/GenBank/DDBJ databases">
        <authorList>
            <person name="Corre E."/>
            <person name="Pelletier E."/>
            <person name="Niang G."/>
            <person name="Scheremetjew M."/>
            <person name="Finn R."/>
            <person name="Kale V."/>
            <person name="Holt S."/>
            <person name="Cochrane G."/>
            <person name="Meng A."/>
            <person name="Brown T."/>
            <person name="Cohen L."/>
        </authorList>
    </citation>
    <scope>NUCLEOTIDE SEQUENCE</scope>
    <source>
        <strain evidence="12">CCMP3105</strain>
    </source>
</reference>
<sequence length="817" mass="90540">MVAALLASLTVLLAGVVGGSNGSPAAGRGNSTTSPLPAQDSTLPMAEDIWVAEGRTGAQTTSGAARTCITSAILPACGVQPSGARCSPTFQYVANSLAVNSLTLFGMLSAFVILHCFPAWVRVLSPLREAAPRPCSLSSFPFGRFKDKPSTARVSIDGWVVIRFCHVGLKYSILGTFAGCLLLPIYGEGSDMELSDFQRYTITNLDSQTWKVWLVVASSYLLTIAFFLLMVLEWKHYLRMRRNHFMDRAEGRLGVEAAQAQFSLMVERVPPDFQRNGGLEEAFNLVFNSLHSAVLQPYTVHKYDQLLFRRSTGCCSCNSCCCCCRQGNEQGLDRLSRLKESARNSIRKAQMLIAEGRAPGGPTSTGFVTLKKVADQQMALQQVSLFNSRSNRNVLLADYVISPAPEARDIVWRNASRDLAMVRWRRAIGTCICFVGLLVWSVPLVAVRTLTSASSLLWFPSSFVSSLQRMTWVYSLFFDEGYLSAVAVQTLLSLLPYMHNWLAVGWECRKLRSAIARKVLIRNLYFQLASLYYVVIGGILSRDLLSAWTDAPLSCLAKRFGHAIPQVAVYFANFVMARIGLSLPMLLLRPWALLGRLCRRQSEEEPPVHCWIGYEATNLVIVLVVANMYAVIAPLIMVLCVVYFALAGYVYNYLFRYVYTAEFDCQGRFWEELFHGAMSGLLLGALTVTGVVGAKADTEFPFYVMSVLLVIILIFKHNVHSFFHKRSLYMPFEDAIKVDRTVGPDLVRRFDSMYYVDPIERLAGDEAQDASISSENESGEEGSVTSVDCEDLAEGDEGNSIEGMSCADEAQSSRQRL</sequence>
<proteinExistence type="inferred from homology"/>
<feature type="chain" id="PRO_5030894419" description="CSC1/OSCA1-like 7TM region domain-containing protein" evidence="9">
    <location>
        <begin position="20"/>
        <end position="817"/>
    </location>
</feature>
<accession>A0A7S4Q4I3</accession>
<keyword evidence="6 8" id="KW-0472">Membrane</keyword>
<feature type="domain" description="CSC1/OSCA1-like 7TM region" evidence="10">
    <location>
        <begin position="425"/>
        <end position="691"/>
    </location>
</feature>
<dbReference type="PANTHER" id="PTHR13018:SF5">
    <property type="entry name" value="RE44586P"/>
    <property type="match status" value="1"/>
</dbReference>
<evidence type="ECO:0000256" key="4">
    <source>
        <dbReference type="ARBA" id="ARBA00022692"/>
    </source>
</evidence>
<comment type="similarity">
    <text evidence="2">Belongs to the CSC1 (TC 1.A.17) family.</text>
</comment>
<protein>
    <recommendedName>
        <fullName evidence="13">CSC1/OSCA1-like 7TM region domain-containing protein</fullName>
    </recommendedName>
</protein>